<evidence type="ECO:0000313" key="5">
    <source>
        <dbReference type="Proteomes" id="UP000664169"/>
    </source>
</evidence>
<dbReference type="PRINTS" id="PR00081">
    <property type="entry name" value="GDHRDH"/>
</dbReference>
<keyword evidence="3" id="KW-0560">Oxidoreductase</keyword>
<keyword evidence="2" id="KW-0521">NADP</keyword>
<dbReference type="Gene3D" id="3.40.50.720">
    <property type="entry name" value="NAD(P)-binding Rossmann-like Domain"/>
    <property type="match status" value="1"/>
</dbReference>
<comment type="similarity">
    <text evidence="1">Belongs to the short-chain dehydrogenases/reductases (SDR) family.</text>
</comment>
<dbReference type="InterPro" id="IPR002347">
    <property type="entry name" value="SDR_fam"/>
</dbReference>
<dbReference type="SUPFAM" id="SSF51735">
    <property type="entry name" value="NAD(P)-binding Rossmann-fold domains"/>
    <property type="match status" value="1"/>
</dbReference>
<dbReference type="PANTHER" id="PTHR24320:SF252">
    <property type="entry name" value="DEHYDROGENASE_REDUCTASE FAMILY PROTEIN, PUTATIVE (AFU_ORTHOLOGUE AFUA_3G08550)-RELATED"/>
    <property type="match status" value="1"/>
</dbReference>
<organism evidence="4 5">
    <name type="scientific">Gomphillus americanus</name>
    <dbReference type="NCBI Taxonomy" id="1940652"/>
    <lineage>
        <taxon>Eukaryota</taxon>
        <taxon>Fungi</taxon>
        <taxon>Dikarya</taxon>
        <taxon>Ascomycota</taxon>
        <taxon>Pezizomycotina</taxon>
        <taxon>Lecanoromycetes</taxon>
        <taxon>OSLEUM clade</taxon>
        <taxon>Ostropomycetidae</taxon>
        <taxon>Ostropales</taxon>
        <taxon>Graphidaceae</taxon>
        <taxon>Gomphilloideae</taxon>
        <taxon>Gomphillus</taxon>
    </lineage>
</organism>
<keyword evidence="5" id="KW-1185">Reference proteome</keyword>
<proteinExistence type="inferred from homology"/>
<reference evidence="4" key="1">
    <citation type="submission" date="2021-03" db="EMBL/GenBank/DDBJ databases">
        <authorList>
            <person name="Tagirdzhanova G."/>
        </authorList>
    </citation>
    <scope>NUCLEOTIDE SEQUENCE</scope>
</reference>
<evidence type="ECO:0000313" key="4">
    <source>
        <dbReference type="EMBL" id="CAF9928925.1"/>
    </source>
</evidence>
<dbReference type="PANTHER" id="PTHR24320">
    <property type="entry name" value="RETINOL DEHYDROGENASE"/>
    <property type="match status" value="1"/>
</dbReference>
<comment type="caution">
    <text evidence="4">The sequence shown here is derived from an EMBL/GenBank/DDBJ whole genome shotgun (WGS) entry which is preliminary data.</text>
</comment>
<dbReference type="Pfam" id="PF00106">
    <property type="entry name" value="adh_short"/>
    <property type="match status" value="1"/>
</dbReference>
<evidence type="ECO:0008006" key="6">
    <source>
        <dbReference type="Google" id="ProtNLM"/>
    </source>
</evidence>
<dbReference type="Proteomes" id="UP000664169">
    <property type="component" value="Unassembled WGS sequence"/>
</dbReference>
<gene>
    <name evidence="4" type="ORF">GOMPHAMPRED_005256</name>
</gene>
<name>A0A8H3IUU5_9LECA</name>
<evidence type="ECO:0000256" key="1">
    <source>
        <dbReference type="ARBA" id="ARBA00006484"/>
    </source>
</evidence>
<dbReference type="AlphaFoldDB" id="A0A8H3IUU5"/>
<dbReference type="OrthoDB" id="542013at2759"/>
<accession>A0A8H3IUU5</accession>
<dbReference type="InterPro" id="IPR036291">
    <property type="entry name" value="NAD(P)-bd_dom_sf"/>
</dbReference>
<dbReference type="GO" id="GO:0016491">
    <property type="term" value="F:oxidoreductase activity"/>
    <property type="evidence" value="ECO:0007669"/>
    <property type="project" value="UniProtKB-KW"/>
</dbReference>
<evidence type="ECO:0000256" key="3">
    <source>
        <dbReference type="ARBA" id="ARBA00023002"/>
    </source>
</evidence>
<sequence length="342" mass="37658">MDFILPKLLYWQLLVTPQLPETTFDGQTIIVTGGNSGLGLEAVRHFVKMDAKRVIIACRSVSKGQAAKADIEASTGRTGVVDVMEVDLASYASVKSFATQVNALDRLDVIVENAGIQTTEFEMVEEDESTITVNVVSTFLMALLVLPKLQESASKFGISPRLCIMSSEVHFMTNINKELKNPSFFDALRDKKQAQMGFNRYAQSKLIEVLYCRALAAKMNESGQSSVILNYVNPGLCHSSLGGDAGRTLPARIFKGLLARSTEVGARTEVAAAAQKRDSHGTFINNGVISQWVCPIIPLFRVNTFRPSVFVRSEQGRIAEQRIYEELNAKLEKIHPGITRNI</sequence>
<dbReference type="EMBL" id="CAJPDQ010000031">
    <property type="protein sequence ID" value="CAF9928925.1"/>
    <property type="molecule type" value="Genomic_DNA"/>
</dbReference>
<evidence type="ECO:0000256" key="2">
    <source>
        <dbReference type="ARBA" id="ARBA00022857"/>
    </source>
</evidence>
<protein>
    <recommendedName>
        <fullName evidence="6">NAD(P)-binding protein</fullName>
    </recommendedName>
</protein>